<feature type="compositionally biased region" description="Basic and acidic residues" evidence="1">
    <location>
        <begin position="65"/>
        <end position="79"/>
    </location>
</feature>
<evidence type="ECO:0008006" key="4">
    <source>
        <dbReference type="Google" id="ProtNLM"/>
    </source>
</evidence>
<organism evidence="2 3">
    <name type="scientific">Colletotrichum tamarilloi</name>
    <dbReference type="NCBI Taxonomy" id="1209934"/>
    <lineage>
        <taxon>Eukaryota</taxon>
        <taxon>Fungi</taxon>
        <taxon>Dikarya</taxon>
        <taxon>Ascomycota</taxon>
        <taxon>Pezizomycotina</taxon>
        <taxon>Sordariomycetes</taxon>
        <taxon>Hypocreomycetidae</taxon>
        <taxon>Glomerellales</taxon>
        <taxon>Glomerellaceae</taxon>
        <taxon>Colletotrichum</taxon>
        <taxon>Colletotrichum acutatum species complex</taxon>
    </lineage>
</organism>
<evidence type="ECO:0000313" key="3">
    <source>
        <dbReference type="Proteomes" id="UP001227543"/>
    </source>
</evidence>
<feature type="region of interest" description="Disordered" evidence="1">
    <location>
        <begin position="47"/>
        <end position="79"/>
    </location>
</feature>
<evidence type="ECO:0000313" key="2">
    <source>
        <dbReference type="EMBL" id="KAK1499714.1"/>
    </source>
</evidence>
<dbReference type="Proteomes" id="UP001227543">
    <property type="component" value="Unassembled WGS sequence"/>
</dbReference>
<gene>
    <name evidence="2" type="ORF">CTAM01_06908</name>
</gene>
<keyword evidence="3" id="KW-1185">Reference proteome</keyword>
<dbReference type="EMBL" id="MLFU01000020">
    <property type="protein sequence ID" value="KAK1499714.1"/>
    <property type="molecule type" value="Genomic_DNA"/>
</dbReference>
<protein>
    <recommendedName>
        <fullName evidence="4">Secreted protein</fullName>
    </recommendedName>
</protein>
<sequence length="79" mass="9194">MSDCMIACVLPAAHLFQSCIVSGRSITNERCPLRTRQGYMRQEKKIRRHTHTLSLSHIRQPQRVKGKEIHDHGRNKTPF</sequence>
<accession>A0ABQ9RAH9</accession>
<reference evidence="2 3" key="1">
    <citation type="submission" date="2016-10" db="EMBL/GenBank/DDBJ databases">
        <title>The genome sequence of Colletotrichum fioriniae PJ7.</title>
        <authorList>
            <person name="Baroncelli R."/>
        </authorList>
    </citation>
    <scope>NUCLEOTIDE SEQUENCE [LARGE SCALE GENOMIC DNA]</scope>
    <source>
        <strain evidence="2 3">Tom-12</strain>
    </source>
</reference>
<dbReference type="GeneID" id="85407171"/>
<dbReference type="RefSeq" id="XP_060382435.1">
    <property type="nucleotide sequence ID" value="XM_060522933.1"/>
</dbReference>
<name>A0ABQ9RAH9_9PEZI</name>
<evidence type="ECO:0000256" key="1">
    <source>
        <dbReference type="SAM" id="MobiDB-lite"/>
    </source>
</evidence>
<proteinExistence type="predicted"/>
<comment type="caution">
    <text evidence="2">The sequence shown here is derived from an EMBL/GenBank/DDBJ whole genome shotgun (WGS) entry which is preliminary data.</text>
</comment>